<evidence type="ECO:0000256" key="2">
    <source>
        <dbReference type="ARBA" id="ARBA00007862"/>
    </source>
</evidence>
<feature type="transmembrane region" description="Helical" evidence="7">
    <location>
        <begin position="12"/>
        <end position="30"/>
    </location>
</feature>
<dbReference type="GO" id="GO:0016020">
    <property type="term" value="C:membrane"/>
    <property type="evidence" value="ECO:0007669"/>
    <property type="project" value="UniProtKB-SubCell"/>
</dbReference>
<dbReference type="PANTHER" id="PTHR42911:SF1">
    <property type="entry name" value="MODULATOR OF FTSH PROTEASE HFLC"/>
    <property type="match status" value="1"/>
</dbReference>
<reference evidence="9 10" key="1">
    <citation type="journal article" date="2015" name="Int. J. Syst. Evol. Microbiol.">
        <title>Sphingomonas hengshuiensis sp. nov., isolated from lake wetland.</title>
        <authorList>
            <person name="Wei S."/>
            <person name="Wang T."/>
            <person name="Liu H."/>
            <person name="Zhang C."/>
            <person name="Guo J."/>
            <person name="Wang Q."/>
            <person name="Liang K."/>
            <person name="Zhang Z."/>
        </authorList>
    </citation>
    <scope>NUCLEOTIDE SEQUENCE [LARGE SCALE GENOMIC DNA]</scope>
    <source>
        <strain evidence="9 10">WHSC-8</strain>
    </source>
</reference>
<dbReference type="KEGG" id="sphi:TS85_21280"/>
<evidence type="ECO:0000256" key="6">
    <source>
        <dbReference type="PIRNR" id="PIRNR005651"/>
    </source>
</evidence>
<dbReference type="Gene3D" id="3.30.479.30">
    <property type="entry name" value="Band 7 domain"/>
    <property type="match status" value="1"/>
</dbReference>
<keyword evidence="10" id="KW-1185">Reference proteome</keyword>
<dbReference type="InterPro" id="IPR010200">
    <property type="entry name" value="HflC"/>
</dbReference>
<dbReference type="PANTHER" id="PTHR42911">
    <property type="entry name" value="MODULATOR OF FTSH PROTEASE HFLC"/>
    <property type="match status" value="1"/>
</dbReference>
<dbReference type="InterPro" id="IPR036013">
    <property type="entry name" value="Band_7/SPFH_dom_sf"/>
</dbReference>
<dbReference type="RefSeq" id="WP_044334891.1">
    <property type="nucleotide sequence ID" value="NZ_CP010836.1"/>
</dbReference>
<dbReference type="SUPFAM" id="SSF117892">
    <property type="entry name" value="Band 7/SPFH domain"/>
    <property type="match status" value="1"/>
</dbReference>
<evidence type="ECO:0000256" key="3">
    <source>
        <dbReference type="ARBA" id="ARBA00022692"/>
    </source>
</evidence>
<keyword evidence="4 7" id="KW-1133">Transmembrane helix</keyword>
<dbReference type="CDD" id="cd03405">
    <property type="entry name" value="SPFH_HflC"/>
    <property type="match status" value="1"/>
</dbReference>
<dbReference type="SMART" id="SM00244">
    <property type="entry name" value="PHB"/>
    <property type="match status" value="1"/>
</dbReference>
<keyword evidence="9" id="KW-0378">Hydrolase</keyword>
<evidence type="ECO:0000256" key="5">
    <source>
        <dbReference type="ARBA" id="ARBA00023136"/>
    </source>
</evidence>
<evidence type="ECO:0000256" key="1">
    <source>
        <dbReference type="ARBA" id="ARBA00004167"/>
    </source>
</evidence>
<dbReference type="EMBL" id="CP010836">
    <property type="protein sequence ID" value="AJP73784.1"/>
    <property type="molecule type" value="Genomic_DNA"/>
</dbReference>
<gene>
    <name evidence="9" type="ORF">TS85_21280</name>
</gene>
<keyword evidence="3 7" id="KW-0812">Transmembrane</keyword>
<proteinExistence type="inferred from homology"/>
<evidence type="ECO:0000259" key="8">
    <source>
        <dbReference type="SMART" id="SM00244"/>
    </source>
</evidence>
<dbReference type="GO" id="GO:0006508">
    <property type="term" value="P:proteolysis"/>
    <property type="evidence" value="ECO:0007669"/>
    <property type="project" value="UniProtKB-KW"/>
</dbReference>
<evidence type="ECO:0000256" key="4">
    <source>
        <dbReference type="ARBA" id="ARBA00022989"/>
    </source>
</evidence>
<dbReference type="Pfam" id="PF01145">
    <property type="entry name" value="Band_7"/>
    <property type="match status" value="1"/>
</dbReference>
<dbReference type="Proteomes" id="UP000032300">
    <property type="component" value="Chromosome"/>
</dbReference>
<organism evidence="9 10">
    <name type="scientific">Sphingomonas hengshuiensis</name>
    <dbReference type="NCBI Taxonomy" id="1609977"/>
    <lineage>
        <taxon>Bacteria</taxon>
        <taxon>Pseudomonadati</taxon>
        <taxon>Pseudomonadota</taxon>
        <taxon>Alphaproteobacteria</taxon>
        <taxon>Sphingomonadales</taxon>
        <taxon>Sphingomonadaceae</taxon>
        <taxon>Sphingomonas</taxon>
    </lineage>
</organism>
<comment type="subcellular location">
    <subcellularLocation>
        <location evidence="1">Membrane</location>
        <topology evidence="1">Single-pass membrane protein</topology>
    </subcellularLocation>
</comment>
<keyword evidence="9" id="KW-0645">Protease</keyword>
<keyword evidence="5 7" id="KW-0472">Membrane</keyword>
<dbReference type="InterPro" id="IPR001107">
    <property type="entry name" value="Band_7"/>
</dbReference>
<dbReference type="AlphaFoldDB" id="A0A7U4LH39"/>
<comment type="function">
    <text evidence="6">HflC and HflK could regulate a protease.</text>
</comment>
<sequence length="286" mass="31789">MSATWYRNPIALAVAVIVLIIAVMMTVSIVPETKQAVVLRLEQPRGNPINAYKPGEQFGRTGAGLVFRIPLIDRIVWVDKRVLAIDLPNQPVLSTDQLRLEVDAYARFRVVDPLKMVVTVGSEDRVRDQLQPLFGSSLRNELGKRPSATLLSPERGQVMDNIQASLQRLASQYGVEIVDVRIKQTELPSGSPLDSALARMRTARLQEAATIKAEGLKDAQIIRANAQAQAAQIYAQAFGKDPAFYDFYRAMQSYRNTFLAQGDDKGATSIILSPQNSYLREFMGQR</sequence>
<accession>A0A7U4LH39</accession>
<dbReference type="PIRSF" id="PIRSF005651">
    <property type="entry name" value="HflC"/>
    <property type="match status" value="1"/>
</dbReference>
<protein>
    <recommendedName>
        <fullName evidence="6">Protein HflC</fullName>
    </recommendedName>
</protein>
<reference evidence="9 10" key="2">
    <citation type="submission" date="2015-02" db="EMBL/GenBank/DDBJ databases">
        <title>The complete genome of Sphingomonas hengshuiensis sp. WHSC-8 isolated from soil of Hengshui Lake.</title>
        <authorList>
            <person name="Wei S."/>
            <person name="Guo J."/>
            <person name="Su C."/>
            <person name="Wu R."/>
            <person name="Zhang Z."/>
            <person name="Liang K."/>
            <person name="Li H."/>
            <person name="Wang T."/>
            <person name="Liu H."/>
            <person name="Zhang C."/>
            <person name="Li Z."/>
            <person name="Wang Q."/>
            <person name="Meng J."/>
        </authorList>
    </citation>
    <scope>NUCLEOTIDE SEQUENCE [LARGE SCALE GENOMIC DNA]</scope>
    <source>
        <strain evidence="9 10">WHSC-8</strain>
    </source>
</reference>
<evidence type="ECO:0000313" key="9">
    <source>
        <dbReference type="EMBL" id="AJP73784.1"/>
    </source>
</evidence>
<name>A0A7U4LH39_9SPHN</name>
<evidence type="ECO:0000256" key="7">
    <source>
        <dbReference type="SAM" id="Phobius"/>
    </source>
</evidence>
<comment type="similarity">
    <text evidence="2 6">Belongs to the band 7/mec-2 family. HflC subfamily.</text>
</comment>
<evidence type="ECO:0000313" key="10">
    <source>
        <dbReference type="Proteomes" id="UP000032300"/>
    </source>
</evidence>
<feature type="domain" description="Band 7" evidence="8">
    <location>
        <begin position="25"/>
        <end position="200"/>
    </location>
</feature>
<dbReference type="GO" id="GO:0008233">
    <property type="term" value="F:peptidase activity"/>
    <property type="evidence" value="ECO:0007669"/>
    <property type="project" value="UniProtKB-KW"/>
</dbReference>